<feature type="signal peptide" evidence="1">
    <location>
        <begin position="1"/>
        <end position="24"/>
    </location>
</feature>
<evidence type="ECO:0000256" key="1">
    <source>
        <dbReference type="SAM" id="SignalP"/>
    </source>
</evidence>
<dbReference type="Proteomes" id="UP000733379">
    <property type="component" value="Unassembled WGS sequence"/>
</dbReference>
<reference evidence="2 3" key="1">
    <citation type="submission" date="2021-06" db="EMBL/GenBank/DDBJ databases">
        <title>Actinomycetes sequencing.</title>
        <authorList>
            <person name="Shan Q."/>
        </authorList>
    </citation>
    <scope>NUCLEOTIDE SEQUENCE [LARGE SCALE GENOMIC DNA]</scope>
    <source>
        <strain evidence="2 3">NEAU-G5</strain>
    </source>
</reference>
<name>A0ABS6B245_9NOCA</name>
<dbReference type="RefSeq" id="WP_215919415.1">
    <property type="nucleotide sequence ID" value="NZ_JAHKNI010000007.1"/>
</dbReference>
<dbReference type="EMBL" id="JAHKNI010000007">
    <property type="protein sequence ID" value="MBU3064314.1"/>
    <property type="molecule type" value="Genomic_DNA"/>
</dbReference>
<comment type="caution">
    <text evidence="2">The sequence shown here is derived from an EMBL/GenBank/DDBJ whole genome shotgun (WGS) entry which is preliminary data.</text>
</comment>
<accession>A0ABS6B245</accession>
<sequence>MGIKRKAVVSVAAATLMLAAMVNASEANATPAPGLSTGSANLDCFIQILLHGEVPGVC</sequence>
<proteinExistence type="predicted"/>
<keyword evidence="1" id="KW-0732">Signal</keyword>
<feature type="chain" id="PRO_5045443990" evidence="1">
    <location>
        <begin position="25"/>
        <end position="58"/>
    </location>
</feature>
<gene>
    <name evidence="2" type="ORF">KO481_22620</name>
</gene>
<evidence type="ECO:0000313" key="3">
    <source>
        <dbReference type="Proteomes" id="UP000733379"/>
    </source>
</evidence>
<protein>
    <submittedName>
        <fullName evidence="2">Uncharacterized protein</fullName>
    </submittedName>
</protein>
<keyword evidence="3" id="KW-1185">Reference proteome</keyword>
<evidence type="ECO:0000313" key="2">
    <source>
        <dbReference type="EMBL" id="MBU3064314.1"/>
    </source>
</evidence>
<organism evidence="2 3">
    <name type="scientific">Nocardia albiluteola</name>
    <dbReference type="NCBI Taxonomy" id="2842303"/>
    <lineage>
        <taxon>Bacteria</taxon>
        <taxon>Bacillati</taxon>
        <taxon>Actinomycetota</taxon>
        <taxon>Actinomycetes</taxon>
        <taxon>Mycobacteriales</taxon>
        <taxon>Nocardiaceae</taxon>
        <taxon>Nocardia</taxon>
    </lineage>
</organism>